<proteinExistence type="predicted"/>
<dbReference type="Pfam" id="PF13810">
    <property type="entry name" value="DUF4185"/>
    <property type="match status" value="1"/>
</dbReference>
<sequence length="362" mass="39451">MLRRSVVRWAAVGAVLGGQALMGRPSGARAAARNAPDGLVVTKVGDLTGPGITSRFGMEAADLGISARTPDGRLLFVFGDTFEEARVGGDGWRSPVALYARMLPGGEVAWTGAVGGRYARQLMEYRHDGPELTTVLPTDVITIGADMYLHVAVHQGFGNVRWGEIWRSGDSGATWHPTDARFPGTLHGGCFQLLTWGLGDDGYVYAYSTGFQRDKPAILHRVPKDRITDPAAYQPWGRVGGTWAWGNPPTPVLHGRIGEMCLRPIADRWVLTWFDAGQYRIDALVLDTPVSAHGIPAAHRRTLIRGGTWSSEDDTHVAQLYGGYIIPGSTLDDLHLSVSQWNTAQGWPYRAMHFRIRGDLPS</sequence>
<dbReference type="AlphaFoldDB" id="A0AAU2VFQ7"/>
<accession>A0AAU2VFQ7</accession>
<gene>
    <name evidence="2" type="ORF">OG549_36920</name>
</gene>
<dbReference type="InterPro" id="IPR025442">
    <property type="entry name" value="DUF4185"/>
</dbReference>
<name>A0AAU2VFQ7_9ACTN</name>
<evidence type="ECO:0000313" key="2">
    <source>
        <dbReference type="EMBL" id="WTW65776.1"/>
    </source>
</evidence>
<dbReference type="EMBL" id="CP108318">
    <property type="protein sequence ID" value="WTW65776.1"/>
    <property type="molecule type" value="Genomic_DNA"/>
</dbReference>
<feature type="domain" description="DUF4185" evidence="1">
    <location>
        <begin position="50"/>
        <end position="355"/>
    </location>
</feature>
<protein>
    <submittedName>
        <fullName evidence="2">DUF4185 domain-containing protein</fullName>
    </submittedName>
</protein>
<reference evidence="2" key="1">
    <citation type="submission" date="2022-10" db="EMBL/GenBank/DDBJ databases">
        <title>The complete genomes of actinobacterial strains from the NBC collection.</title>
        <authorList>
            <person name="Joergensen T.S."/>
            <person name="Alvarez Arevalo M."/>
            <person name="Sterndorff E.B."/>
            <person name="Faurdal D."/>
            <person name="Vuksanovic O."/>
            <person name="Mourched A.-S."/>
            <person name="Charusanti P."/>
            <person name="Shaw S."/>
            <person name="Blin K."/>
            <person name="Weber T."/>
        </authorList>
    </citation>
    <scope>NUCLEOTIDE SEQUENCE</scope>
    <source>
        <strain evidence="2">NBC_00003</strain>
    </source>
</reference>
<organism evidence="2">
    <name type="scientific">Streptomyces sp. NBC_00003</name>
    <dbReference type="NCBI Taxonomy" id="2903608"/>
    <lineage>
        <taxon>Bacteria</taxon>
        <taxon>Bacillati</taxon>
        <taxon>Actinomycetota</taxon>
        <taxon>Actinomycetes</taxon>
        <taxon>Kitasatosporales</taxon>
        <taxon>Streptomycetaceae</taxon>
        <taxon>Streptomyces</taxon>
    </lineage>
</organism>
<evidence type="ECO:0000259" key="1">
    <source>
        <dbReference type="Pfam" id="PF13810"/>
    </source>
</evidence>